<feature type="region of interest" description="Disordered" evidence="1">
    <location>
        <begin position="1269"/>
        <end position="1348"/>
    </location>
</feature>
<feature type="region of interest" description="Disordered" evidence="1">
    <location>
        <begin position="870"/>
        <end position="899"/>
    </location>
</feature>
<evidence type="ECO:0000313" key="4">
    <source>
        <dbReference type="EMBL" id="GBG28547.1"/>
    </source>
</evidence>
<gene>
    <name evidence="4" type="ORF">FCC1311_047702</name>
</gene>
<dbReference type="Gene3D" id="1.10.1300.10">
    <property type="entry name" value="3'5'-cyclic nucleotide phosphodiesterase, catalytic domain"/>
    <property type="match status" value="1"/>
</dbReference>
<dbReference type="OrthoDB" id="194468at2759"/>
<keyword evidence="5" id="KW-1185">Reference proteome</keyword>
<accession>A0A2R5GC36</accession>
<dbReference type="SUPFAM" id="SSF109604">
    <property type="entry name" value="HD-domain/PDEase-like"/>
    <property type="match status" value="1"/>
</dbReference>
<feature type="compositionally biased region" description="Polar residues" evidence="1">
    <location>
        <begin position="1536"/>
        <end position="1546"/>
    </location>
</feature>
<dbReference type="Pfam" id="PF00233">
    <property type="entry name" value="PDEase_I"/>
    <property type="match status" value="1"/>
</dbReference>
<feature type="region of interest" description="Disordered" evidence="1">
    <location>
        <begin position="1849"/>
        <end position="1869"/>
    </location>
</feature>
<feature type="compositionally biased region" description="Acidic residues" evidence="1">
    <location>
        <begin position="8"/>
        <end position="20"/>
    </location>
</feature>
<dbReference type="Gene3D" id="3.30.70.1230">
    <property type="entry name" value="Nucleotide cyclase"/>
    <property type="match status" value="2"/>
</dbReference>
<feature type="domain" description="PDEase" evidence="3">
    <location>
        <begin position="1396"/>
        <end position="1796"/>
    </location>
</feature>
<evidence type="ECO:0000313" key="5">
    <source>
        <dbReference type="Proteomes" id="UP000241890"/>
    </source>
</evidence>
<dbReference type="GO" id="GO:0004114">
    <property type="term" value="F:3',5'-cyclic-nucleotide phosphodiesterase activity"/>
    <property type="evidence" value="ECO:0007669"/>
    <property type="project" value="InterPro"/>
</dbReference>
<reference evidence="4 5" key="1">
    <citation type="submission" date="2017-12" db="EMBL/GenBank/DDBJ databases">
        <title>Sequencing, de novo assembly and annotation of complete genome of a new Thraustochytrid species, strain FCC1311.</title>
        <authorList>
            <person name="Sedici K."/>
            <person name="Godart F."/>
            <person name="Aiese Cigliano R."/>
            <person name="Sanseverino W."/>
            <person name="Barakat M."/>
            <person name="Ortet P."/>
            <person name="Marechal E."/>
            <person name="Cagnac O."/>
            <person name="Amato A."/>
        </authorList>
    </citation>
    <scope>NUCLEOTIDE SEQUENCE [LARGE SCALE GENOMIC DNA]</scope>
</reference>
<sequence>MASNDGGISEEEEEEEEEEASAGAPSGDVTVPVAYAPTPATKSRTLTRRRSALMQSTESETTSEPRMGARIVQEFAAVHLVDFVQRMLHEVDCDWDLTPFNQELETVAIFLDVSGFTKLTERLSEEGSVGSEKLGFFLNRYFERINKLLSKGGGDILKFAGDAMIIFWQAEHDQNGKLDRKLMALKATQAALQLQEELHGAELADGVEFSVKMGIGVGRASILHVGGERDRVEIVPCGEALMQAFAGENQCSPGQTVVSPEVWALVSDSFSGTKLKSGSTAVNSNTKRVRNISIKRPLLSSSHEIKQLQRYVPASIIPFLQTHLSWMTEVREVTTIFVNLGLDPHDLVATTPKRLQRVQDIFRGVQREAYRVEASVNKFIVDDKGTTVLVALGLPPLSNFADPARGVAFALRIVRVLRGLDPRGKRYIGVTTGTALCGPVGSGSRKEYTLLGDSVNVSARLMQAAKDPHTNLCKSVGYIGNIVCDESTRNACRELVHDFVFHPVGEIMLKGKTHATCCFQPGWATLHNERALIRQISSSQKLAREAPPVAETWRLRYIDVLFAVDNFFNSDGKHPAAATMFCTNAAEARETMDLTCMQLWEDRNAEPYYVLNDEVVSITELHNDFKLPTMGVPLTFSSRNSSNRSMHGSSRSSQGSGRAFNAAAKGIHGGSGRSHYSSGRSSPGSGRGMQAPKWIQHLTRQLSHTLLLRTNAFLGDSLLQGAPVWRRILQGVVALAKVREVTVDDSVLAHPCFSTWPMAYAAATFQPDETEYTFSDDDFDQVINAISALLQTMVAANFSLVLTIEDAHNMPPMDWRFTRRISEHMLSHQRDRHTRPAYQANMEVVHGQNNAEEDKGTKLEGANSIVSAQSSNKSLSGVSGADSVERKASQRDGSHARRRSSIFQQAIPFSGVFLLVSLIPPHSVARRPKSAGLEESYVGFVQSMQTIIVEHQPLTLLEANALILSHLQVTQVSAGLTKTLYRIIGGDRDRLIACLDALCAAGFVEGLASQGNPNVKGQVLRRSSSGIRLTAKRPSQNMILPEEKVRLIPMSFKQRLHALSICSDCCNTRWEAQILDRLSVAEKIVLRCASILANGLGPFGLHFDLGMLVAIYPFKEVDPDVTIMPSVEASKGKKPPSVAVDEGVLFKLETRLQRLLQIGVIKEVHRPLYTEENASAALRHEDHCPHFRVDSSAGDTFESRRGRERCFSFCDVIMRRKVYREMLLAHRKRLHQTVIQDKEWDECLENAPMESTSRENLVAFLRQNPDVEQAEKRNQHVKSSGSDRQNETQRNSNTSVGLRMRGMRWSIKTRSSNSSKVQAATTPQQAAQKGDPPMSRAASADSHLENRRKSSSFKLRIVRNTQSAEDRKRRRVSSDTVKHALFIYSDPIAVETWSRRMNFQERDALSALALQLDAWSFDIFSFERVACGTPLHMMLRLLFLKHGFYELFEFNISMVDRFAQEVERLYPANPYHNSTHAADVVQACHVFLLQLHQRKLVLRSDGEEAEVQMSSSAQDFLSASMTGMPLTNEDEDGSDDSQMGTLSARQSARDSDSPEFSKLDRLAMLLAAAVHDIGHPGVNASFLKATGNALCEQFADPVLENFHAATARPLIEALLEGELDQVKTTIQPLVTRLVLSTSVENHTAFVDKLNRRMDLLASASAHASDLQHSRCSLSTASSSPSLSDLVDMDKDAGAMMMELIIKCADVSNCARELPTYKLWVTRISEEFIGQTELERHVGVPVTTFMASFDPQMQLGFINNIAFPLFDVLARLCPEATEQRDYVMTNYSFYQKGKDTSAPGVLRTPPQSVASTQRLLQNQLMNSSSKDSKYSSETLKQSLSKINMVSSTMSRSNTASMKVRPQPRLGSTTSRSASVIFTSERMVTEMSHAKSYDWLSSPLPGAVIEEEEGVSHEQAM</sequence>
<protein>
    <submittedName>
        <fullName evidence="4">cAMP-specific 3',5'-cyclic phosphodiesterase</fullName>
    </submittedName>
</protein>
<dbReference type="EMBL" id="BEYU01000043">
    <property type="protein sequence ID" value="GBG28547.1"/>
    <property type="molecule type" value="Genomic_DNA"/>
</dbReference>
<feature type="compositionally biased region" description="Basic and acidic residues" evidence="1">
    <location>
        <begin position="883"/>
        <end position="895"/>
    </location>
</feature>
<feature type="region of interest" description="Disordered" evidence="1">
    <location>
        <begin position="637"/>
        <end position="690"/>
    </location>
</feature>
<dbReference type="PANTHER" id="PTHR47455:SF1">
    <property type="entry name" value="GUANYLATE CYCLASE DOMAIN-CONTAINING PROTEIN"/>
    <property type="match status" value="1"/>
</dbReference>
<dbReference type="PANTHER" id="PTHR47455">
    <property type="entry name" value="ADENYLYL CYCLASE BETA"/>
    <property type="match status" value="1"/>
</dbReference>
<feature type="compositionally biased region" description="Low complexity" evidence="1">
    <location>
        <begin position="673"/>
        <end position="684"/>
    </location>
</feature>
<feature type="domain" description="Guanylate cyclase" evidence="2">
    <location>
        <begin position="324"/>
        <end position="462"/>
    </location>
</feature>
<feature type="compositionally biased region" description="Low complexity" evidence="1">
    <location>
        <begin position="637"/>
        <end position="658"/>
    </location>
</feature>
<feature type="region of interest" description="Disordered" evidence="1">
    <location>
        <begin position="1523"/>
        <end position="1554"/>
    </location>
</feature>
<dbReference type="SUPFAM" id="SSF55073">
    <property type="entry name" value="Nucleotide cyclase"/>
    <property type="match status" value="2"/>
</dbReference>
<evidence type="ECO:0000256" key="1">
    <source>
        <dbReference type="SAM" id="MobiDB-lite"/>
    </source>
</evidence>
<dbReference type="PROSITE" id="PS51845">
    <property type="entry name" value="PDEASE_I_2"/>
    <property type="match status" value="1"/>
</dbReference>
<dbReference type="GO" id="GO:0035556">
    <property type="term" value="P:intracellular signal transduction"/>
    <property type="evidence" value="ECO:0007669"/>
    <property type="project" value="InterPro"/>
</dbReference>
<dbReference type="InParanoid" id="A0A2R5GC36"/>
<feature type="compositionally biased region" description="Polar residues" evidence="1">
    <location>
        <begin position="1308"/>
        <end position="1317"/>
    </location>
</feature>
<dbReference type="InterPro" id="IPR029787">
    <property type="entry name" value="Nucleotide_cyclase"/>
</dbReference>
<feature type="compositionally biased region" description="Low complexity" evidence="1">
    <location>
        <begin position="1318"/>
        <end position="1328"/>
    </location>
</feature>
<dbReference type="InterPro" id="IPR036971">
    <property type="entry name" value="PDEase_catalytic_dom_sf"/>
</dbReference>
<comment type="caution">
    <text evidence="4">The sequence shown here is derived from an EMBL/GenBank/DDBJ whole genome shotgun (WGS) entry which is preliminary data.</text>
</comment>
<dbReference type="GO" id="GO:0009190">
    <property type="term" value="P:cyclic nucleotide biosynthetic process"/>
    <property type="evidence" value="ECO:0007669"/>
    <property type="project" value="InterPro"/>
</dbReference>
<dbReference type="InterPro" id="IPR001054">
    <property type="entry name" value="A/G_cyclase"/>
</dbReference>
<dbReference type="PROSITE" id="PS50125">
    <property type="entry name" value="GUANYLATE_CYCLASE_2"/>
    <property type="match status" value="2"/>
</dbReference>
<evidence type="ECO:0000259" key="3">
    <source>
        <dbReference type="PROSITE" id="PS51845"/>
    </source>
</evidence>
<organism evidence="4 5">
    <name type="scientific">Hondaea fermentalgiana</name>
    <dbReference type="NCBI Taxonomy" id="2315210"/>
    <lineage>
        <taxon>Eukaryota</taxon>
        <taxon>Sar</taxon>
        <taxon>Stramenopiles</taxon>
        <taxon>Bigyra</taxon>
        <taxon>Labyrinthulomycetes</taxon>
        <taxon>Thraustochytrida</taxon>
        <taxon>Thraustochytriidae</taxon>
        <taxon>Hondaea</taxon>
    </lineage>
</organism>
<name>A0A2R5GC36_9STRA</name>
<feature type="compositionally biased region" description="Polar residues" evidence="1">
    <location>
        <begin position="1277"/>
        <end position="1296"/>
    </location>
</feature>
<dbReference type="InterPro" id="IPR002073">
    <property type="entry name" value="PDEase_catalytic_dom"/>
</dbReference>
<proteinExistence type="predicted"/>
<dbReference type="Pfam" id="PF00211">
    <property type="entry name" value="Guanylate_cyc"/>
    <property type="match status" value="2"/>
</dbReference>
<feature type="region of interest" description="Disordered" evidence="1">
    <location>
        <begin position="1"/>
        <end position="65"/>
    </location>
</feature>
<evidence type="ECO:0000259" key="2">
    <source>
        <dbReference type="PROSITE" id="PS50125"/>
    </source>
</evidence>
<dbReference type="Proteomes" id="UP000241890">
    <property type="component" value="Unassembled WGS sequence"/>
</dbReference>
<dbReference type="SMART" id="SM00471">
    <property type="entry name" value="HDc"/>
    <property type="match status" value="1"/>
</dbReference>
<feature type="compositionally biased region" description="Polar residues" evidence="1">
    <location>
        <begin position="53"/>
        <end position="64"/>
    </location>
</feature>
<dbReference type="InterPro" id="IPR003607">
    <property type="entry name" value="HD/PDEase_dom"/>
</dbReference>
<feature type="domain" description="Guanylate cyclase" evidence="2">
    <location>
        <begin position="107"/>
        <end position="234"/>
    </location>
</feature>
<dbReference type="CDD" id="cd07302">
    <property type="entry name" value="CHD"/>
    <property type="match status" value="2"/>
</dbReference>